<keyword evidence="2" id="KW-1133">Transmembrane helix</keyword>
<protein>
    <submittedName>
        <fullName evidence="3">Helix-turn-helix domain-containing protein</fullName>
    </submittedName>
</protein>
<feature type="region of interest" description="Disordered" evidence="1">
    <location>
        <begin position="23"/>
        <end position="44"/>
    </location>
</feature>
<feature type="transmembrane region" description="Helical" evidence="2">
    <location>
        <begin position="196"/>
        <end position="214"/>
    </location>
</feature>
<name>A0ABY3X1L0_9GAMM</name>
<dbReference type="InterPro" id="IPR001387">
    <property type="entry name" value="Cro/C1-type_HTH"/>
</dbReference>
<sequence length="274" mass="31033">MLDDFAKRLKELRSSKNMTMGEFGDLGDVSATTQGTYEREDPDDRRYPDVRYLYNLKNHGIDIHYLLTGEKSPEDVISAEAMEIIRAYESADDNHKAIFEATAKACAVKPKGRVDKKKDDDQPKGGSRHKSGDIIADGGSIGDIIQGDNNIKSTIHNYQPPTVDDLKELKEYERVTNKKRNDKIKKTHQRYKQIEMIIKQIIFLLSACLAAFLAKEIVSVPANTEIEQFASLFFMITIPSIVGILTYKEISNIVTKGFDDIRETTKNRILLETI</sequence>
<evidence type="ECO:0000313" key="4">
    <source>
        <dbReference type="Proteomes" id="UP000829542"/>
    </source>
</evidence>
<feature type="transmembrane region" description="Helical" evidence="2">
    <location>
        <begin position="226"/>
        <end position="247"/>
    </location>
</feature>
<keyword evidence="2" id="KW-0812">Transmembrane</keyword>
<dbReference type="RefSeq" id="WP_242150912.1">
    <property type="nucleotide sequence ID" value="NZ_CP093379.1"/>
</dbReference>
<keyword evidence="4" id="KW-1185">Reference proteome</keyword>
<dbReference type="CDD" id="cd00093">
    <property type="entry name" value="HTH_XRE"/>
    <property type="match status" value="1"/>
</dbReference>
<evidence type="ECO:0000256" key="1">
    <source>
        <dbReference type="SAM" id="MobiDB-lite"/>
    </source>
</evidence>
<evidence type="ECO:0000313" key="3">
    <source>
        <dbReference type="EMBL" id="UNM96746.1"/>
    </source>
</evidence>
<evidence type="ECO:0000256" key="2">
    <source>
        <dbReference type="SAM" id="Phobius"/>
    </source>
</evidence>
<gene>
    <name evidence="3" type="ORF">MMG00_02505</name>
</gene>
<keyword evidence="2" id="KW-0472">Membrane</keyword>
<dbReference type="EMBL" id="CP093379">
    <property type="protein sequence ID" value="UNM96746.1"/>
    <property type="molecule type" value="Genomic_DNA"/>
</dbReference>
<feature type="compositionally biased region" description="Basic and acidic residues" evidence="1">
    <location>
        <begin position="112"/>
        <end position="123"/>
    </location>
</feature>
<dbReference type="Gene3D" id="1.10.260.40">
    <property type="entry name" value="lambda repressor-like DNA-binding domains"/>
    <property type="match status" value="1"/>
</dbReference>
<reference evidence="3 4" key="1">
    <citation type="submission" date="2022-03" db="EMBL/GenBank/DDBJ databases">
        <title>Ignatzschineria rhizosphaerae HR5S32.</title>
        <authorList>
            <person name="Sun J.Q."/>
            <person name="Feng J.Y."/>
        </authorList>
    </citation>
    <scope>NUCLEOTIDE SEQUENCE [LARGE SCALE GENOMIC DNA]</scope>
    <source>
        <strain evidence="3 4">HR5S32</strain>
    </source>
</reference>
<feature type="region of interest" description="Disordered" evidence="1">
    <location>
        <begin position="110"/>
        <end position="139"/>
    </location>
</feature>
<dbReference type="InterPro" id="IPR010982">
    <property type="entry name" value="Lambda_DNA-bd_dom_sf"/>
</dbReference>
<dbReference type="SUPFAM" id="SSF47413">
    <property type="entry name" value="lambda repressor-like DNA-binding domains"/>
    <property type="match status" value="1"/>
</dbReference>
<organism evidence="3 4">
    <name type="scientific">Ignatzschineria rhizosphaerae</name>
    <dbReference type="NCBI Taxonomy" id="2923279"/>
    <lineage>
        <taxon>Bacteria</taxon>
        <taxon>Pseudomonadati</taxon>
        <taxon>Pseudomonadota</taxon>
        <taxon>Gammaproteobacteria</taxon>
        <taxon>Cardiobacteriales</taxon>
        <taxon>Ignatzschineriaceae</taxon>
        <taxon>Ignatzschineria</taxon>
    </lineage>
</organism>
<proteinExistence type="predicted"/>
<dbReference type="Proteomes" id="UP000829542">
    <property type="component" value="Chromosome"/>
</dbReference>
<accession>A0ABY3X1L0</accession>